<keyword evidence="2" id="KW-1185">Reference proteome</keyword>
<comment type="caution">
    <text evidence="1">The sequence shown here is derived from an EMBL/GenBank/DDBJ whole genome shotgun (WGS) entry which is preliminary data.</text>
</comment>
<dbReference type="EMBL" id="BFAD01000001">
    <property type="protein sequence ID" value="GBE77386.1"/>
    <property type="molecule type" value="Genomic_DNA"/>
</dbReference>
<dbReference type="Proteomes" id="UP000287166">
    <property type="component" value="Unassembled WGS sequence"/>
</dbReference>
<accession>A0A401G5E0</accession>
<reference evidence="1 2" key="1">
    <citation type="journal article" date="2018" name="Sci. Rep.">
        <title>Genome sequence of the cauliflower mushroom Sparassis crispa (Hanabiratake) and its association with beneficial usage.</title>
        <authorList>
            <person name="Kiyama R."/>
            <person name="Furutani Y."/>
            <person name="Kawaguchi K."/>
            <person name="Nakanishi T."/>
        </authorList>
    </citation>
    <scope>NUCLEOTIDE SEQUENCE [LARGE SCALE GENOMIC DNA]</scope>
</reference>
<dbReference type="AlphaFoldDB" id="A0A401G5E0"/>
<evidence type="ECO:0000313" key="2">
    <source>
        <dbReference type="Proteomes" id="UP000287166"/>
    </source>
</evidence>
<proteinExistence type="predicted"/>
<dbReference type="GeneID" id="38774303"/>
<gene>
    <name evidence="1" type="ORF">SCP_0102590</name>
</gene>
<sequence>MNENKVTKSAREVHTDPSPHLAGRKVTLAINSIQRLLSICISNKIRRTMSALCERLSSLCGRSQRASGRPLLLRPFSHLLFIPHVKLLTLTLVKASRCIRLSRNTRLKPTCSHSGAVRARLYLRDYGFVGRCSTPSSRCVCRSRCSWRSNPALHTKIGDNCRLGILFRIKTFTTQESLAGYILQLDRFLTLWDGLSPGVVSSKVWKMDYVR</sequence>
<dbReference type="InParanoid" id="A0A401G5E0"/>
<name>A0A401G5E0_9APHY</name>
<evidence type="ECO:0000313" key="1">
    <source>
        <dbReference type="EMBL" id="GBE77386.1"/>
    </source>
</evidence>
<dbReference type="RefSeq" id="XP_027608299.1">
    <property type="nucleotide sequence ID" value="XM_027752498.1"/>
</dbReference>
<organism evidence="1 2">
    <name type="scientific">Sparassis crispa</name>
    <dbReference type="NCBI Taxonomy" id="139825"/>
    <lineage>
        <taxon>Eukaryota</taxon>
        <taxon>Fungi</taxon>
        <taxon>Dikarya</taxon>
        <taxon>Basidiomycota</taxon>
        <taxon>Agaricomycotina</taxon>
        <taxon>Agaricomycetes</taxon>
        <taxon>Polyporales</taxon>
        <taxon>Sparassidaceae</taxon>
        <taxon>Sparassis</taxon>
    </lineage>
</organism>
<protein>
    <submittedName>
        <fullName evidence="1">Uncharacterized protein</fullName>
    </submittedName>
</protein>